<keyword evidence="3" id="KW-1185">Reference proteome</keyword>
<feature type="compositionally biased region" description="Polar residues" evidence="1">
    <location>
        <begin position="352"/>
        <end position="363"/>
    </location>
</feature>
<feature type="region of interest" description="Disordered" evidence="1">
    <location>
        <begin position="262"/>
        <end position="287"/>
    </location>
</feature>
<evidence type="ECO:0000313" key="3">
    <source>
        <dbReference type="Proteomes" id="UP000194139"/>
    </source>
</evidence>
<evidence type="ECO:0008006" key="4">
    <source>
        <dbReference type="Google" id="ProtNLM"/>
    </source>
</evidence>
<evidence type="ECO:0000313" key="2">
    <source>
        <dbReference type="EMBL" id="ARP88048.1"/>
    </source>
</evidence>
<protein>
    <recommendedName>
        <fullName evidence="4">OmpR/PhoB-type domain-containing protein</fullName>
    </recommendedName>
</protein>
<gene>
    <name evidence="2" type="ORF">CAL13_18920</name>
</gene>
<dbReference type="AlphaFoldDB" id="A0A1W6Z3W5"/>
<feature type="compositionally biased region" description="Basic and acidic residues" evidence="1">
    <location>
        <begin position="149"/>
        <end position="207"/>
    </location>
</feature>
<reference evidence="2 3" key="1">
    <citation type="submission" date="2017-05" db="EMBL/GenBank/DDBJ databases">
        <title>Complete and WGS of Bordetella genogroups.</title>
        <authorList>
            <person name="Spilker T."/>
            <person name="LiPuma J."/>
        </authorList>
    </citation>
    <scope>NUCLEOTIDE SEQUENCE [LARGE SCALE GENOMIC DNA]</scope>
    <source>
        <strain evidence="2 3">AU17164</strain>
    </source>
</reference>
<organism evidence="2 3">
    <name type="scientific">Bordetella genomosp. 9</name>
    <dbReference type="NCBI Taxonomy" id="1416803"/>
    <lineage>
        <taxon>Bacteria</taxon>
        <taxon>Pseudomonadati</taxon>
        <taxon>Pseudomonadota</taxon>
        <taxon>Betaproteobacteria</taxon>
        <taxon>Burkholderiales</taxon>
        <taxon>Alcaligenaceae</taxon>
        <taxon>Bordetella</taxon>
    </lineage>
</organism>
<name>A0A1W6Z3W5_9BORD</name>
<feature type="region of interest" description="Disordered" evidence="1">
    <location>
        <begin position="132"/>
        <end position="218"/>
    </location>
</feature>
<dbReference type="EMBL" id="CP021109">
    <property type="protein sequence ID" value="ARP88048.1"/>
    <property type="molecule type" value="Genomic_DNA"/>
</dbReference>
<sequence length="374" mass="40239">MVEYRNVIVLQDARAGRDNLVQELARRDYAVRSCGSLAGFFHLYAQQPSVFVLLLGQLDDLARNADGVRSVAPAAVIIALGTPPHGDADAYWRVRVMAAGADACHPLGIDSVELAAILASWERHVCRLDPSGPPHSRTHSMGGVQGQFNHDHCSDVPLHLRADSMGDSGRHGRRNDGRGADRDPEIDGRGVDRPGHGHCEGPCHEPESGAAHRPGPHHRGRCGWRLDADSGLLADPRNRTLRLTVAERRFLVQIAASPGLLLRRPPPAAPRSAASRTDPVPGPREADAKRLAPRGMDVLVSRLRRKGRHLGMELPLLAVHGCGYMFAERLTVTGDTPASRAAIPWALPPSAGSESRPTSSSQRAHIPETGAVPC</sequence>
<evidence type="ECO:0000256" key="1">
    <source>
        <dbReference type="SAM" id="MobiDB-lite"/>
    </source>
</evidence>
<dbReference type="Proteomes" id="UP000194139">
    <property type="component" value="Chromosome"/>
</dbReference>
<accession>A0A1W6Z3W5</accession>
<proteinExistence type="predicted"/>
<feature type="region of interest" description="Disordered" evidence="1">
    <location>
        <begin position="346"/>
        <end position="374"/>
    </location>
</feature>